<evidence type="ECO:0000259" key="5">
    <source>
        <dbReference type="PROSITE" id="PS50110"/>
    </source>
</evidence>
<keyword evidence="2" id="KW-0805">Transcription regulation</keyword>
<dbReference type="GO" id="GO:0009736">
    <property type="term" value="P:cytokinin-activated signaling pathway"/>
    <property type="evidence" value="ECO:0007669"/>
    <property type="project" value="InterPro"/>
</dbReference>
<sequence>MFPFNCQHILGSLHLMMTPLLQKCVFNVIIEYVRENKGCIDVILTEVHMTNMDDYAFFHDVTKEINVPVIIMSLNGARSVVIKAIIEGACDYWIKPLHENQFKLICKYVARKLWNQNKLPKKDDFEFTSFCELDAMVRDKKSKRANSNEFDVDEQDASFAPPPKKAPLKWSDELHHQFVKVVKQVGLEDMINS</sequence>
<evidence type="ECO:0000313" key="7">
    <source>
        <dbReference type="Proteomes" id="UP001386955"/>
    </source>
</evidence>
<reference evidence="6 7" key="1">
    <citation type="submission" date="2024-01" db="EMBL/GenBank/DDBJ databases">
        <title>The genomes of 5 underutilized Papilionoideae crops provide insights into root nodulation and disease resistanc.</title>
        <authorList>
            <person name="Jiang F."/>
        </authorList>
    </citation>
    <scope>NUCLEOTIDE SEQUENCE [LARGE SCALE GENOMIC DNA]</scope>
    <source>
        <strain evidence="6">DUOXIRENSHENG_FW03</strain>
        <tissue evidence="6">Leaves</tissue>
    </source>
</reference>
<comment type="caution">
    <text evidence="6">The sequence shown here is derived from an EMBL/GenBank/DDBJ whole genome shotgun (WGS) entry which is preliminary data.</text>
</comment>
<evidence type="ECO:0000256" key="3">
    <source>
        <dbReference type="ARBA" id="ARBA00023163"/>
    </source>
</evidence>
<name>A0AAN9NYL8_PSOTE</name>
<dbReference type="InterPro" id="IPR011006">
    <property type="entry name" value="CheY-like_superfamily"/>
</dbReference>
<evidence type="ECO:0000256" key="4">
    <source>
        <dbReference type="PROSITE-ProRule" id="PRU00169"/>
    </source>
</evidence>
<dbReference type="InterPro" id="IPR001789">
    <property type="entry name" value="Sig_transdc_resp-reg_receiver"/>
</dbReference>
<comment type="caution">
    <text evidence="4">Lacks conserved residue(s) required for the propagation of feature annotation.</text>
</comment>
<dbReference type="AlphaFoldDB" id="A0AAN9NYL8"/>
<dbReference type="InterPro" id="IPR045279">
    <property type="entry name" value="ARR-like"/>
</dbReference>
<dbReference type="Gene3D" id="3.40.50.2300">
    <property type="match status" value="1"/>
</dbReference>
<dbReference type="GO" id="GO:0000160">
    <property type="term" value="P:phosphorelay signal transduction system"/>
    <property type="evidence" value="ECO:0007669"/>
    <property type="project" value="UniProtKB-KW"/>
</dbReference>
<evidence type="ECO:0000256" key="1">
    <source>
        <dbReference type="ARBA" id="ARBA00023012"/>
    </source>
</evidence>
<organism evidence="6 7">
    <name type="scientific">Psophocarpus tetragonolobus</name>
    <name type="common">Winged bean</name>
    <name type="synonym">Dolichos tetragonolobus</name>
    <dbReference type="NCBI Taxonomy" id="3891"/>
    <lineage>
        <taxon>Eukaryota</taxon>
        <taxon>Viridiplantae</taxon>
        <taxon>Streptophyta</taxon>
        <taxon>Embryophyta</taxon>
        <taxon>Tracheophyta</taxon>
        <taxon>Spermatophyta</taxon>
        <taxon>Magnoliopsida</taxon>
        <taxon>eudicotyledons</taxon>
        <taxon>Gunneridae</taxon>
        <taxon>Pentapetalae</taxon>
        <taxon>rosids</taxon>
        <taxon>fabids</taxon>
        <taxon>Fabales</taxon>
        <taxon>Fabaceae</taxon>
        <taxon>Papilionoideae</taxon>
        <taxon>50 kb inversion clade</taxon>
        <taxon>NPAAA clade</taxon>
        <taxon>indigoferoid/millettioid clade</taxon>
        <taxon>Phaseoleae</taxon>
        <taxon>Psophocarpus</taxon>
    </lineage>
</organism>
<keyword evidence="7" id="KW-1185">Reference proteome</keyword>
<proteinExistence type="predicted"/>
<gene>
    <name evidence="6" type="ORF">VNO78_33609</name>
</gene>
<evidence type="ECO:0000313" key="6">
    <source>
        <dbReference type="EMBL" id="KAK7381085.1"/>
    </source>
</evidence>
<accession>A0AAN9NYL8</accession>
<feature type="domain" description="Response regulatory" evidence="5">
    <location>
        <begin position="1"/>
        <end position="110"/>
    </location>
</feature>
<protein>
    <recommendedName>
        <fullName evidence="5">Response regulatory domain-containing protein</fullName>
    </recommendedName>
</protein>
<dbReference type="EMBL" id="JAYMYS010000009">
    <property type="protein sequence ID" value="KAK7381085.1"/>
    <property type="molecule type" value="Genomic_DNA"/>
</dbReference>
<dbReference type="Pfam" id="PF00072">
    <property type="entry name" value="Response_reg"/>
    <property type="match status" value="1"/>
</dbReference>
<dbReference type="Proteomes" id="UP001386955">
    <property type="component" value="Unassembled WGS sequence"/>
</dbReference>
<evidence type="ECO:0000256" key="2">
    <source>
        <dbReference type="ARBA" id="ARBA00023015"/>
    </source>
</evidence>
<dbReference type="SUPFAM" id="SSF52172">
    <property type="entry name" value="CheY-like"/>
    <property type="match status" value="1"/>
</dbReference>
<dbReference type="PANTHER" id="PTHR43874">
    <property type="entry name" value="TWO-COMPONENT RESPONSE REGULATOR"/>
    <property type="match status" value="1"/>
</dbReference>
<keyword evidence="3" id="KW-0804">Transcription</keyword>
<dbReference type="PANTHER" id="PTHR43874:SF206">
    <property type="entry name" value="RESPONSE REGULATOR RECEIVER DOMAIN PROTEIN"/>
    <property type="match status" value="1"/>
</dbReference>
<keyword evidence="1" id="KW-0902">Two-component regulatory system</keyword>
<dbReference type="PROSITE" id="PS50110">
    <property type="entry name" value="RESPONSE_REGULATORY"/>
    <property type="match status" value="1"/>
</dbReference>